<gene>
    <name evidence="5" type="ORF">J7I44_10220</name>
</gene>
<evidence type="ECO:0000256" key="3">
    <source>
        <dbReference type="ARBA" id="ARBA00022842"/>
    </source>
</evidence>
<keyword evidence="6" id="KW-1185">Reference proteome</keyword>
<comment type="caution">
    <text evidence="5">The sequence shown here is derived from an EMBL/GenBank/DDBJ whole genome shotgun (WGS) entry which is preliminary data.</text>
</comment>
<sequence length="219" mass="23667">MQPVEGAVIAAAGLGSRLGLGMPKCMLEIEGTTVLSRLIAVLEKHVPSIHVVVGYREELIIDHCARFHRNVVIVRNPEFRTTNTAASMTCGARGLRRKVLFLDGDLLISEASIANFVTKAQESDVLLGVTRAKSEQAVFVQTSCNPQQPLSANGFTRELAQPYEWANVVAGPPDLVASADGFVYEALIPLLPLPAAMLDLCEIDTPSDLKQAESFVRTI</sequence>
<dbReference type="InterPro" id="IPR029044">
    <property type="entry name" value="Nucleotide-diphossugar_trans"/>
</dbReference>
<dbReference type="SUPFAM" id="SSF53448">
    <property type="entry name" value="Nucleotide-diphospho-sugar transferases"/>
    <property type="match status" value="1"/>
</dbReference>
<dbReference type="Proteomes" id="UP000823790">
    <property type="component" value="Unassembled WGS sequence"/>
</dbReference>
<evidence type="ECO:0000256" key="1">
    <source>
        <dbReference type="ARBA" id="ARBA00022679"/>
    </source>
</evidence>
<keyword evidence="3" id="KW-0460">Magnesium</keyword>
<dbReference type="PANTHER" id="PTHR43584">
    <property type="entry name" value="NUCLEOTIDYL TRANSFERASE"/>
    <property type="match status" value="1"/>
</dbReference>
<dbReference type="RefSeq" id="WP_209619919.1">
    <property type="nucleotide sequence ID" value="NZ_JAGJRS010000019.1"/>
</dbReference>
<keyword evidence="2" id="KW-0548">Nucleotidyltransferase</keyword>
<dbReference type="InterPro" id="IPR050065">
    <property type="entry name" value="GlmU-like"/>
</dbReference>
<dbReference type="Pfam" id="PF12804">
    <property type="entry name" value="NTP_transf_3"/>
    <property type="match status" value="1"/>
</dbReference>
<evidence type="ECO:0000256" key="2">
    <source>
        <dbReference type="ARBA" id="ARBA00022695"/>
    </source>
</evidence>
<evidence type="ECO:0000313" key="6">
    <source>
        <dbReference type="Proteomes" id="UP000823790"/>
    </source>
</evidence>
<protein>
    <submittedName>
        <fullName evidence="5">NTP transferase domain-containing protein</fullName>
    </submittedName>
</protein>
<dbReference type="EMBL" id="JAGJRS010000019">
    <property type="protein sequence ID" value="MBP1474675.1"/>
    <property type="molecule type" value="Genomic_DNA"/>
</dbReference>
<name>A0ABS4DNT3_9GAMM</name>
<dbReference type="Gene3D" id="3.90.550.10">
    <property type="entry name" value="Spore Coat Polysaccharide Biosynthesis Protein SpsA, Chain A"/>
    <property type="match status" value="1"/>
</dbReference>
<organism evidence="5 6">
    <name type="scientific">Frateuria flava</name>
    <dbReference type="NCBI Taxonomy" id="2821489"/>
    <lineage>
        <taxon>Bacteria</taxon>
        <taxon>Pseudomonadati</taxon>
        <taxon>Pseudomonadota</taxon>
        <taxon>Gammaproteobacteria</taxon>
        <taxon>Lysobacterales</taxon>
        <taxon>Rhodanobacteraceae</taxon>
        <taxon>Frateuria</taxon>
    </lineage>
</organism>
<dbReference type="PANTHER" id="PTHR43584:SF8">
    <property type="entry name" value="N-ACETYLMURAMATE ALPHA-1-PHOSPHATE URIDYLYLTRANSFERASE"/>
    <property type="match status" value="1"/>
</dbReference>
<accession>A0ABS4DNT3</accession>
<dbReference type="InterPro" id="IPR025877">
    <property type="entry name" value="MobA-like_NTP_Trfase"/>
</dbReference>
<reference evidence="5 6" key="1">
    <citation type="submission" date="2021-04" db="EMBL/GenBank/DDBJ databases">
        <authorList>
            <person name="Huq M.A."/>
        </authorList>
    </citation>
    <scope>NUCLEOTIDE SEQUENCE [LARGE SCALE GENOMIC DNA]</scope>
    <source>
        <strain evidence="5 6">MAH-13</strain>
    </source>
</reference>
<evidence type="ECO:0000313" key="5">
    <source>
        <dbReference type="EMBL" id="MBP1474675.1"/>
    </source>
</evidence>
<feature type="domain" description="MobA-like NTP transferase" evidence="4">
    <location>
        <begin position="7"/>
        <end position="146"/>
    </location>
</feature>
<dbReference type="GO" id="GO:0016740">
    <property type="term" value="F:transferase activity"/>
    <property type="evidence" value="ECO:0007669"/>
    <property type="project" value="UniProtKB-KW"/>
</dbReference>
<keyword evidence="1 5" id="KW-0808">Transferase</keyword>
<evidence type="ECO:0000259" key="4">
    <source>
        <dbReference type="Pfam" id="PF12804"/>
    </source>
</evidence>
<proteinExistence type="predicted"/>